<dbReference type="OrthoDB" id="3471838at2"/>
<dbReference type="GO" id="GO:0003677">
    <property type="term" value="F:DNA binding"/>
    <property type="evidence" value="ECO:0007669"/>
    <property type="project" value="UniProtKB-UniRule"/>
</dbReference>
<dbReference type="Pfam" id="PF00486">
    <property type="entry name" value="Trans_reg_C"/>
    <property type="match status" value="1"/>
</dbReference>
<dbReference type="CDD" id="cd00383">
    <property type="entry name" value="trans_reg_C"/>
    <property type="match status" value="1"/>
</dbReference>
<gene>
    <name evidence="5" type="ORF">FCH28_03795</name>
</gene>
<sequence length="200" mass="22330">MSPHSLVPRPSAGPRGVTARVGVPTAPDLRRGPRADRIPMLRWPEQAQELEAYRLSKVPRLLLVSPGARPPVTVDPLEDWVRAPVDEKDLQARWETLRARALPRNPAIDAQDVLHYAGRRLPLTGAEADVVRMLLDSYRTVVGRDELTAKIWPDGGETRRNALDVRILRTRRRLAPLGLIIKTVRSRGYLLDADLDGEAA</sequence>
<evidence type="ECO:0000256" key="3">
    <source>
        <dbReference type="SAM" id="MobiDB-lite"/>
    </source>
</evidence>
<feature type="region of interest" description="Disordered" evidence="3">
    <location>
        <begin position="1"/>
        <end position="33"/>
    </location>
</feature>
<evidence type="ECO:0000259" key="4">
    <source>
        <dbReference type="PROSITE" id="PS51755"/>
    </source>
</evidence>
<dbReference type="GO" id="GO:0000160">
    <property type="term" value="P:phosphorelay signal transduction system"/>
    <property type="evidence" value="ECO:0007669"/>
    <property type="project" value="InterPro"/>
</dbReference>
<evidence type="ECO:0000256" key="2">
    <source>
        <dbReference type="PROSITE-ProRule" id="PRU01091"/>
    </source>
</evidence>
<dbReference type="InterPro" id="IPR036388">
    <property type="entry name" value="WH-like_DNA-bd_sf"/>
</dbReference>
<keyword evidence="6" id="KW-1185">Reference proteome</keyword>
<evidence type="ECO:0000313" key="6">
    <source>
        <dbReference type="Proteomes" id="UP000308697"/>
    </source>
</evidence>
<dbReference type="InterPro" id="IPR001867">
    <property type="entry name" value="OmpR/PhoB-type_DNA-bd"/>
</dbReference>
<dbReference type="PROSITE" id="PS51755">
    <property type="entry name" value="OMPR_PHOB"/>
    <property type="match status" value="1"/>
</dbReference>
<proteinExistence type="predicted"/>
<evidence type="ECO:0000256" key="1">
    <source>
        <dbReference type="ARBA" id="ARBA00023125"/>
    </source>
</evidence>
<accession>A0A4U0P926</accession>
<dbReference type="EMBL" id="SUMB01000001">
    <property type="protein sequence ID" value="TJZ59224.1"/>
    <property type="molecule type" value="Genomic_DNA"/>
</dbReference>
<dbReference type="Proteomes" id="UP000308697">
    <property type="component" value="Unassembled WGS sequence"/>
</dbReference>
<dbReference type="AlphaFoldDB" id="A0A4U0P926"/>
<dbReference type="Gene3D" id="1.10.10.10">
    <property type="entry name" value="Winged helix-like DNA-binding domain superfamily/Winged helix DNA-binding domain"/>
    <property type="match status" value="1"/>
</dbReference>
<comment type="caution">
    <text evidence="5">The sequence shown here is derived from an EMBL/GenBank/DDBJ whole genome shotgun (WGS) entry which is preliminary data.</text>
</comment>
<name>A0A4U0P926_9ACTN</name>
<dbReference type="GO" id="GO:0006355">
    <property type="term" value="P:regulation of DNA-templated transcription"/>
    <property type="evidence" value="ECO:0007669"/>
    <property type="project" value="InterPro"/>
</dbReference>
<protein>
    <submittedName>
        <fullName evidence="5">Winged helix-turn-helix transcriptional regulator</fullName>
    </submittedName>
</protein>
<evidence type="ECO:0000313" key="5">
    <source>
        <dbReference type="EMBL" id="TJZ59224.1"/>
    </source>
</evidence>
<organism evidence="5 6">
    <name type="scientific">Streptomyces piniterrae</name>
    <dbReference type="NCBI Taxonomy" id="2571125"/>
    <lineage>
        <taxon>Bacteria</taxon>
        <taxon>Bacillati</taxon>
        <taxon>Actinomycetota</taxon>
        <taxon>Actinomycetes</taxon>
        <taxon>Kitasatosporales</taxon>
        <taxon>Streptomycetaceae</taxon>
        <taxon>Streptomyces</taxon>
    </lineage>
</organism>
<reference evidence="5 6" key="1">
    <citation type="submission" date="2019-04" db="EMBL/GenBank/DDBJ databases">
        <title>Streptomyces piniterrae sp. nov., a heliquinomycin-producing actinomycete isolated from rhizosphere soil of Pinus yunnanensis.</title>
        <authorList>
            <person name="Zhuang X."/>
            <person name="Zhao J."/>
        </authorList>
    </citation>
    <scope>NUCLEOTIDE SEQUENCE [LARGE SCALE GENOMIC DNA]</scope>
    <source>
        <strain evidence="6">jys28</strain>
    </source>
</reference>
<dbReference type="InterPro" id="IPR016032">
    <property type="entry name" value="Sig_transdc_resp-reg_C-effctor"/>
</dbReference>
<dbReference type="SMART" id="SM00862">
    <property type="entry name" value="Trans_reg_C"/>
    <property type="match status" value="1"/>
</dbReference>
<feature type="DNA-binding region" description="OmpR/PhoB-type" evidence="2">
    <location>
        <begin position="94"/>
        <end position="193"/>
    </location>
</feature>
<keyword evidence="1 2" id="KW-0238">DNA-binding</keyword>
<feature type="domain" description="OmpR/PhoB-type" evidence="4">
    <location>
        <begin position="94"/>
        <end position="193"/>
    </location>
</feature>
<dbReference type="SUPFAM" id="SSF46894">
    <property type="entry name" value="C-terminal effector domain of the bipartite response regulators"/>
    <property type="match status" value="1"/>
</dbReference>